<name>A0A819HGK2_9BILA</name>
<evidence type="ECO:0000313" key="7">
    <source>
        <dbReference type="EMBL" id="CAF3897176.1"/>
    </source>
</evidence>
<evidence type="ECO:0000313" key="8">
    <source>
        <dbReference type="Proteomes" id="UP000663868"/>
    </source>
</evidence>
<dbReference type="Pfam" id="PF10164">
    <property type="entry name" value="BRI3"/>
    <property type="match status" value="1"/>
</dbReference>
<dbReference type="InterPro" id="IPR036427">
    <property type="entry name" value="Bromodomain-like_sf"/>
</dbReference>
<evidence type="ECO:0000259" key="5">
    <source>
        <dbReference type="PROSITE" id="PS50014"/>
    </source>
</evidence>
<evidence type="ECO:0000256" key="2">
    <source>
        <dbReference type="PROSITE-ProRule" id="PRU00035"/>
    </source>
</evidence>
<gene>
    <name evidence="7" type="ORF">KXQ929_LOCUS22611</name>
</gene>
<evidence type="ECO:0008006" key="9">
    <source>
        <dbReference type="Google" id="ProtNLM"/>
    </source>
</evidence>
<dbReference type="PANTHER" id="PTHR15398">
    <property type="entry name" value="BROMODOMAIN-CONTAINING PROTEIN 8"/>
    <property type="match status" value="1"/>
</dbReference>
<keyword evidence="4" id="KW-1133">Transmembrane helix</keyword>
<protein>
    <recommendedName>
        <fullName evidence="9">Brain protein I3</fullName>
    </recommendedName>
</protein>
<feature type="compositionally biased region" description="Polar residues" evidence="3">
    <location>
        <begin position="288"/>
        <end position="297"/>
    </location>
</feature>
<evidence type="ECO:0000256" key="1">
    <source>
        <dbReference type="ARBA" id="ARBA00023117"/>
    </source>
</evidence>
<comment type="caution">
    <text evidence="7">The sequence shown here is derived from an EMBL/GenBank/DDBJ whole genome shotgun (WGS) entry which is preliminary data.</text>
</comment>
<proteinExistence type="predicted"/>
<dbReference type="InterPro" id="IPR001005">
    <property type="entry name" value="SANT/Myb"/>
</dbReference>
<sequence>MTFDWTTKEKIVLLSDILEYGDQVESWSTISNDLSRTFPTNTILSQSKRDGRYSIKNCKQQYQHLVERYKSQWTENDSSNGLKIPLAKYIWIQLKSIYQAELTYQLNESRKKLTEFWLEVTTAINIKSNNTVEPAPPLLTTEITTPVTITQENEPQEDKPSTIEIISQVPKIEPDIPQNEPIQSTSPSEEIHPAPVIFDNPKEESLTVIDIIADQPQIKEEPHIEVPTDIILNDINQQPASSISPDSKQNLSLIEQDISQPLPMDCSSPNIISDQQSSTSQSAIISVPLQNPSIQPDSASSSRSTSRTSSETKTDVIKIIPTTTPKYHVYFSPKNSINNNNVNNPPLPLTTTTTPINKHKPKRKITDDSKDDNENESISQQDPLSLSTEQSKLVSSTAPITRRSINTRSVPNTAAEQEEEKSRRFSAMLSENPNSWQSQSMAIIQFILAHKQGYLFEQEITDEIAPKYHQFVRRPIALDTIRKTLESNGYQSKDYFKRDVYLMLYNAMKYNPRYHHVHRSAKQIFNLAVPLFYLSAQDIHGQITTRNSLSLPTTTATTTNTTTNDMSSVKRLFFSYLTSFARTASSLVVSRKNITMSYPGQPNYCPPPPPYGGNPGYCPPPPQFGGNPGYCPPPPPTIIMHPTGNCPSCRMGFLSSHVTCLGVFCAIVLFPIGLICLFAMQEQRCSHCGFCS</sequence>
<keyword evidence="4" id="KW-0472">Membrane</keyword>
<dbReference type="PRINTS" id="PR00503">
    <property type="entry name" value="BROMODOMAIN"/>
</dbReference>
<dbReference type="PANTHER" id="PTHR15398:SF4">
    <property type="entry name" value="BROMODOMAIN-CONTAINING PROTEIN 8 ISOFORM X1"/>
    <property type="match status" value="1"/>
</dbReference>
<feature type="domain" description="Bromo" evidence="5">
    <location>
        <begin position="448"/>
        <end position="518"/>
    </location>
</feature>
<feature type="region of interest" description="Disordered" evidence="3">
    <location>
        <begin position="260"/>
        <end position="319"/>
    </location>
</feature>
<feature type="compositionally biased region" description="Low complexity" evidence="3">
    <location>
        <begin position="298"/>
        <end position="309"/>
    </location>
</feature>
<dbReference type="InterPro" id="IPR001487">
    <property type="entry name" value="Bromodomain"/>
</dbReference>
<dbReference type="InterPro" id="IPR019317">
    <property type="entry name" value="BRI3"/>
</dbReference>
<organism evidence="7 8">
    <name type="scientific">Adineta steineri</name>
    <dbReference type="NCBI Taxonomy" id="433720"/>
    <lineage>
        <taxon>Eukaryota</taxon>
        <taxon>Metazoa</taxon>
        <taxon>Spiralia</taxon>
        <taxon>Gnathifera</taxon>
        <taxon>Rotifera</taxon>
        <taxon>Eurotatoria</taxon>
        <taxon>Bdelloidea</taxon>
        <taxon>Adinetida</taxon>
        <taxon>Adinetidae</taxon>
        <taxon>Adineta</taxon>
    </lineage>
</organism>
<dbReference type="SUPFAM" id="SSF47370">
    <property type="entry name" value="Bromodomain"/>
    <property type="match status" value="1"/>
</dbReference>
<keyword evidence="1 2" id="KW-0103">Bromodomain</keyword>
<dbReference type="Proteomes" id="UP000663868">
    <property type="component" value="Unassembled WGS sequence"/>
</dbReference>
<dbReference type="EMBL" id="CAJOBB010001739">
    <property type="protein sequence ID" value="CAF3897176.1"/>
    <property type="molecule type" value="Genomic_DNA"/>
</dbReference>
<reference evidence="7" key="1">
    <citation type="submission" date="2021-02" db="EMBL/GenBank/DDBJ databases">
        <authorList>
            <person name="Nowell W R."/>
        </authorList>
    </citation>
    <scope>NUCLEOTIDE SEQUENCE</scope>
</reference>
<evidence type="ECO:0000256" key="4">
    <source>
        <dbReference type="SAM" id="Phobius"/>
    </source>
</evidence>
<feature type="compositionally biased region" description="Polar residues" evidence="3">
    <location>
        <begin position="376"/>
        <end position="415"/>
    </location>
</feature>
<feature type="compositionally biased region" description="Low complexity" evidence="3">
    <location>
        <begin position="271"/>
        <end position="286"/>
    </location>
</feature>
<keyword evidence="4" id="KW-0812">Transmembrane</keyword>
<dbReference type="AlphaFoldDB" id="A0A819HGK2"/>
<feature type="region of interest" description="Disordered" evidence="3">
    <location>
        <begin position="336"/>
        <end position="422"/>
    </location>
</feature>
<dbReference type="PROSITE" id="PS50090">
    <property type="entry name" value="MYB_LIKE"/>
    <property type="match status" value="1"/>
</dbReference>
<dbReference type="PROSITE" id="PS50014">
    <property type="entry name" value="BROMODOMAIN_2"/>
    <property type="match status" value="1"/>
</dbReference>
<feature type="compositionally biased region" description="Low complexity" evidence="3">
    <location>
        <begin position="336"/>
        <end position="356"/>
    </location>
</feature>
<evidence type="ECO:0000256" key="3">
    <source>
        <dbReference type="SAM" id="MobiDB-lite"/>
    </source>
</evidence>
<evidence type="ECO:0000259" key="6">
    <source>
        <dbReference type="PROSITE" id="PS50090"/>
    </source>
</evidence>
<accession>A0A819HGK2</accession>
<dbReference type="SMART" id="SM00297">
    <property type="entry name" value="BROMO"/>
    <property type="match status" value="1"/>
</dbReference>
<feature type="domain" description="Myb-like" evidence="6">
    <location>
        <begin position="5"/>
        <end position="66"/>
    </location>
</feature>
<dbReference type="Gene3D" id="1.20.920.10">
    <property type="entry name" value="Bromodomain-like"/>
    <property type="match status" value="1"/>
</dbReference>
<dbReference type="Pfam" id="PF00439">
    <property type="entry name" value="Bromodomain"/>
    <property type="match status" value="1"/>
</dbReference>
<dbReference type="GO" id="GO:0035267">
    <property type="term" value="C:NuA4 histone acetyltransferase complex"/>
    <property type="evidence" value="ECO:0007669"/>
    <property type="project" value="TreeGrafter"/>
</dbReference>
<feature type="transmembrane region" description="Helical" evidence="4">
    <location>
        <begin position="661"/>
        <end position="680"/>
    </location>
</feature>